<dbReference type="Gene3D" id="1.10.10.60">
    <property type="entry name" value="Homeodomain-like"/>
    <property type="match status" value="1"/>
</dbReference>
<keyword evidence="2 5" id="KW-0238">DNA-binding</keyword>
<keyword evidence="6" id="KW-1185">Reference proteome</keyword>
<keyword evidence="3" id="KW-0804">Transcription</keyword>
<dbReference type="SMART" id="SM00342">
    <property type="entry name" value="HTH_ARAC"/>
    <property type="match status" value="1"/>
</dbReference>
<evidence type="ECO:0000256" key="1">
    <source>
        <dbReference type="ARBA" id="ARBA00023015"/>
    </source>
</evidence>
<dbReference type="PANTHER" id="PTHR46796">
    <property type="entry name" value="HTH-TYPE TRANSCRIPTIONAL ACTIVATOR RHAS-RELATED"/>
    <property type="match status" value="1"/>
</dbReference>
<dbReference type="Proteomes" id="UP000198824">
    <property type="component" value="Unassembled WGS sequence"/>
</dbReference>
<protein>
    <submittedName>
        <fullName evidence="5">AraC-type DNA-binding protein</fullName>
    </submittedName>
</protein>
<dbReference type="Pfam" id="PF12833">
    <property type="entry name" value="HTH_18"/>
    <property type="match status" value="1"/>
</dbReference>
<evidence type="ECO:0000259" key="4">
    <source>
        <dbReference type="PROSITE" id="PS01124"/>
    </source>
</evidence>
<dbReference type="PROSITE" id="PS01124">
    <property type="entry name" value="HTH_ARAC_FAMILY_2"/>
    <property type="match status" value="1"/>
</dbReference>
<dbReference type="SUPFAM" id="SSF46689">
    <property type="entry name" value="Homeodomain-like"/>
    <property type="match status" value="1"/>
</dbReference>
<sequence length="278" mass="29367">MTTPAWRIVGEVAAGEMWAAVAEHPAVDTVDRTHLDPRTSIGLFLSAQPNASQGRFLASDWTRGHARMGRIVVVPGDLPLHVQAQAAPPRRMLHCRLPIRAGLPRPSGPGLLARCLDVRSPGIAASLARLAQEVAAPGFAGATLIEGLGLVVAAELARELAGAERPSVGGLAGWQLRRIDDHLAAGHWDCTISDLARLCGISAAHAMRAFRQSTGRSIAQHVAALRMARARDLLAGDAHDIAEIAALLRFASPSAFAAAFRRASGVSPGNYRRSIGRL</sequence>
<reference evidence="5 6" key="1">
    <citation type="submission" date="2016-10" db="EMBL/GenBank/DDBJ databases">
        <authorList>
            <person name="de Groot N.N."/>
        </authorList>
    </citation>
    <scope>NUCLEOTIDE SEQUENCE [LARGE SCALE GENOMIC DNA]</scope>
    <source>
        <strain evidence="5 6">S5-249</strain>
    </source>
</reference>
<gene>
    <name evidence="5" type="ORF">SAMN05192580_1848</name>
</gene>
<proteinExistence type="predicted"/>
<dbReference type="InterPro" id="IPR050204">
    <property type="entry name" value="AraC_XylS_family_regulators"/>
</dbReference>
<accession>A0A1I6KKU4</accession>
<keyword evidence="1" id="KW-0805">Transcription regulation</keyword>
<dbReference type="STRING" id="1166337.SAMN05192580_1848"/>
<evidence type="ECO:0000313" key="5">
    <source>
        <dbReference type="EMBL" id="SFR91875.1"/>
    </source>
</evidence>
<dbReference type="InterPro" id="IPR018062">
    <property type="entry name" value="HTH_AraC-typ_CS"/>
</dbReference>
<organism evidence="5 6">
    <name type="scientific">Sphingomonas jatrophae</name>
    <dbReference type="NCBI Taxonomy" id="1166337"/>
    <lineage>
        <taxon>Bacteria</taxon>
        <taxon>Pseudomonadati</taxon>
        <taxon>Pseudomonadota</taxon>
        <taxon>Alphaproteobacteria</taxon>
        <taxon>Sphingomonadales</taxon>
        <taxon>Sphingomonadaceae</taxon>
        <taxon>Sphingomonas</taxon>
    </lineage>
</organism>
<dbReference type="EMBL" id="FOZG01000001">
    <property type="protein sequence ID" value="SFR91875.1"/>
    <property type="molecule type" value="Genomic_DNA"/>
</dbReference>
<dbReference type="PRINTS" id="PR00032">
    <property type="entry name" value="HTHARAC"/>
</dbReference>
<evidence type="ECO:0000256" key="3">
    <source>
        <dbReference type="ARBA" id="ARBA00023163"/>
    </source>
</evidence>
<dbReference type="InterPro" id="IPR009057">
    <property type="entry name" value="Homeodomain-like_sf"/>
</dbReference>
<dbReference type="PROSITE" id="PS00041">
    <property type="entry name" value="HTH_ARAC_FAMILY_1"/>
    <property type="match status" value="1"/>
</dbReference>
<evidence type="ECO:0000313" key="6">
    <source>
        <dbReference type="Proteomes" id="UP000198824"/>
    </source>
</evidence>
<name>A0A1I6KKU4_9SPHN</name>
<feature type="domain" description="HTH araC/xylS-type" evidence="4">
    <location>
        <begin position="173"/>
        <end position="274"/>
    </location>
</feature>
<dbReference type="InterPro" id="IPR020449">
    <property type="entry name" value="Tscrpt_reg_AraC-type_HTH"/>
</dbReference>
<dbReference type="AlphaFoldDB" id="A0A1I6KKU4"/>
<dbReference type="RefSeq" id="WP_093313451.1">
    <property type="nucleotide sequence ID" value="NZ_FOZG01000001.1"/>
</dbReference>
<evidence type="ECO:0000256" key="2">
    <source>
        <dbReference type="ARBA" id="ARBA00023125"/>
    </source>
</evidence>
<dbReference type="GO" id="GO:0003700">
    <property type="term" value="F:DNA-binding transcription factor activity"/>
    <property type="evidence" value="ECO:0007669"/>
    <property type="project" value="InterPro"/>
</dbReference>
<dbReference type="InterPro" id="IPR018060">
    <property type="entry name" value="HTH_AraC"/>
</dbReference>
<dbReference type="GO" id="GO:0043565">
    <property type="term" value="F:sequence-specific DNA binding"/>
    <property type="evidence" value="ECO:0007669"/>
    <property type="project" value="InterPro"/>
</dbReference>